<dbReference type="EMBL" id="JADQAZ010000002">
    <property type="protein sequence ID" value="MBT0958246.1"/>
    <property type="molecule type" value="Genomic_DNA"/>
</dbReference>
<name>A0AAP2CRK1_9RHOB</name>
<evidence type="ECO:0000256" key="2">
    <source>
        <dbReference type="ARBA" id="ARBA00009450"/>
    </source>
</evidence>
<evidence type="ECO:0000256" key="4">
    <source>
        <dbReference type="ARBA" id="ARBA00022452"/>
    </source>
</evidence>
<protein>
    <submittedName>
        <fullName evidence="18">Polysaccharide biosynthesis/export family protein</fullName>
    </submittedName>
</protein>
<evidence type="ECO:0000256" key="12">
    <source>
        <dbReference type="ARBA" id="ARBA00023139"/>
    </source>
</evidence>
<evidence type="ECO:0000259" key="17">
    <source>
        <dbReference type="Pfam" id="PF22461"/>
    </source>
</evidence>
<organism evidence="18 19">
    <name type="scientific">Harenicola maris</name>
    <dbReference type="NCBI Taxonomy" id="2841044"/>
    <lineage>
        <taxon>Bacteria</taxon>
        <taxon>Pseudomonadati</taxon>
        <taxon>Pseudomonadota</taxon>
        <taxon>Alphaproteobacteria</taxon>
        <taxon>Rhodobacterales</taxon>
        <taxon>Paracoccaceae</taxon>
        <taxon>Harenicola</taxon>
    </lineage>
</organism>
<dbReference type="InterPro" id="IPR054765">
    <property type="entry name" value="SLBB_dom"/>
</dbReference>
<evidence type="ECO:0000259" key="16">
    <source>
        <dbReference type="Pfam" id="PF02563"/>
    </source>
</evidence>
<keyword evidence="19" id="KW-1185">Reference proteome</keyword>
<evidence type="ECO:0000313" key="18">
    <source>
        <dbReference type="EMBL" id="MBT0958246.1"/>
    </source>
</evidence>
<feature type="domain" description="SLBB" evidence="17">
    <location>
        <begin position="202"/>
        <end position="280"/>
    </location>
</feature>
<evidence type="ECO:0000256" key="14">
    <source>
        <dbReference type="ARBA" id="ARBA00023288"/>
    </source>
</evidence>
<sequence>MTKKGATMTLRAGLLGGAIALGLSGCGAVYTSPKVAEQAGSTNVRVLAVSGESVLLANRAPYNPRTLPAIFSSTTGSNGALRGAGALPSAPFSPEVRPSDLDLRPPPSVSPGPYEIGVGDVLIIASPSGSSTVEELSGLLAAQNRRQGYTVQDDGAITIPDIGRISVAGLTLGEAEAEVFDILVQKQVEPSFSIEVSEFNSQRVSVGGAVGNPAVLPITLIPLTLEQALAAAGGITLEDQDFASVRLYRDGTLYQIPLKDFYASDRYLNARLLDGDSIFVDTEYNLERAEAYFEQQIRVAEFRQISRVQALNELQTEVSLRRAQADEARANFQVRLDTGAVKRDYVYLAGEVKAQARYPLPFEQQASLADALFDGAGGVPTQTGDLSQIYVLRASTNPREFGAVTAWHLNAKNAANLVLASRFELRPDDIIFVAEQPVTKWSRVIQQITPSLITSSVGAVTN</sequence>
<keyword evidence="7" id="KW-0732">Signal</keyword>
<keyword evidence="6" id="KW-0812">Transmembrane</keyword>
<dbReference type="Pfam" id="PF02563">
    <property type="entry name" value="Poly_export"/>
    <property type="match status" value="1"/>
</dbReference>
<keyword evidence="11" id="KW-0472">Membrane</keyword>
<keyword evidence="5" id="KW-0762">Sugar transport</keyword>
<keyword evidence="4" id="KW-1134">Transmembrane beta strand</keyword>
<keyword evidence="14" id="KW-0449">Lipoprotein</keyword>
<evidence type="ECO:0000256" key="6">
    <source>
        <dbReference type="ARBA" id="ARBA00022692"/>
    </source>
</evidence>
<comment type="similarity">
    <text evidence="2">Belongs to the BexD/CtrA/VexA family.</text>
</comment>
<dbReference type="InterPro" id="IPR049712">
    <property type="entry name" value="Poly_export"/>
</dbReference>
<dbReference type="PANTHER" id="PTHR33619:SF3">
    <property type="entry name" value="POLYSACCHARIDE EXPORT PROTEIN GFCE-RELATED"/>
    <property type="match status" value="1"/>
</dbReference>
<evidence type="ECO:0000256" key="8">
    <source>
        <dbReference type="ARBA" id="ARBA00023047"/>
    </source>
</evidence>
<dbReference type="Gene3D" id="3.10.560.10">
    <property type="entry name" value="Outer membrane lipoprotein wza domain like"/>
    <property type="match status" value="2"/>
</dbReference>
<keyword evidence="8" id="KW-0625">Polysaccharide transport</keyword>
<dbReference type="Proteomes" id="UP001315686">
    <property type="component" value="Unassembled WGS sequence"/>
</dbReference>
<dbReference type="PANTHER" id="PTHR33619">
    <property type="entry name" value="POLYSACCHARIDE EXPORT PROTEIN GFCE-RELATED"/>
    <property type="match status" value="1"/>
</dbReference>
<evidence type="ECO:0000256" key="15">
    <source>
        <dbReference type="SAM" id="MobiDB-lite"/>
    </source>
</evidence>
<evidence type="ECO:0000313" key="19">
    <source>
        <dbReference type="Proteomes" id="UP001315686"/>
    </source>
</evidence>
<evidence type="ECO:0000256" key="13">
    <source>
        <dbReference type="ARBA" id="ARBA00023237"/>
    </source>
</evidence>
<keyword evidence="3" id="KW-0813">Transport</keyword>
<feature type="region of interest" description="Disordered" evidence="15">
    <location>
        <begin position="82"/>
        <end position="101"/>
    </location>
</feature>
<reference evidence="18 19" key="1">
    <citation type="journal article" date="2021" name="Arch. Microbiol.">
        <title>Harenicola maris gen. nov., sp. nov. isolated from the Sea of Japan shallow sediments.</title>
        <authorList>
            <person name="Romanenko L.A."/>
            <person name="Kurilenko V.V."/>
            <person name="Chernysheva N.Y."/>
            <person name="Tekutyeva L.A."/>
            <person name="Velansky P.V."/>
            <person name="Svetashev V.I."/>
            <person name="Isaeva M.P."/>
        </authorList>
    </citation>
    <scope>NUCLEOTIDE SEQUENCE [LARGE SCALE GENOMIC DNA]</scope>
    <source>
        <strain evidence="18 19">KMM 3653</strain>
    </source>
</reference>
<gene>
    <name evidence="18" type="ORF">IV417_12685</name>
</gene>
<evidence type="ECO:0000256" key="9">
    <source>
        <dbReference type="ARBA" id="ARBA00023065"/>
    </source>
</evidence>
<keyword evidence="13" id="KW-0998">Cell outer membrane</keyword>
<evidence type="ECO:0000256" key="11">
    <source>
        <dbReference type="ARBA" id="ARBA00023136"/>
    </source>
</evidence>
<evidence type="ECO:0000256" key="3">
    <source>
        <dbReference type="ARBA" id="ARBA00022448"/>
    </source>
</evidence>
<keyword evidence="12" id="KW-0564">Palmitate</keyword>
<evidence type="ECO:0000256" key="10">
    <source>
        <dbReference type="ARBA" id="ARBA00023114"/>
    </source>
</evidence>
<feature type="domain" description="SLBB" evidence="17">
    <location>
        <begin position="346"/>
        <end position="433"/>
    </location>
</feature>
<evidence type="ECO:0000256" key="7">
    <source>
        <dbReference type="ARBA" id="ARBA00022729"/>
    </source>
</evidence>
<dbReference type="GO" id="GO:0015288">
    <property type="term" value="F:porin activity"/>
    <property type="evidence" value="ECO:0007669"/>
    <property type="project" value="UniProtKB-KW"/>
</dbReference>
<comment type="caution">
    <text evidence="18">The sequence shown here is derived from an EMBL/GenBank/DDBJ whole genome shotgun (WGS) entry which is preliminary data.</text>
</comment>
<dbReference type="PROSITE" id="PS51257">
    <property type="entry name" value="PROKAR_LIPOPROTEIN"/>
    <property type="match status" value="1"/>
</dbReference>
<dbReference type="AlphaFoldDB" id="A0AAP2CRK1"/>
<evidence type="ECO:0000256" key="5">
    <source>
        <dbReference type="ARBA" id="ARBA00022597"/>
    </source>
</evidence>
<dbReference type="GO" id="GO:0006811">
    <property type="term" value="P:monoatomic ion transport"/>
    <property type="evidence" value="ECO:0007669"/>
    <property type="project" value="UniProtKB-KW"/>
</dbReference>
<keyword evidence="9" id="KW-0406">Ion transport</keyword>
<proteinExistence type="inferred from homology"/>
<dbReference type="Pfam" id="PF22461">
    <property type="entry name" value="SLBB_2"/>
    <property type="match status" value="2"/>
</dbReference>
<dbReference type="InterPro" id="IPR003715">
    <property type="entry name" value="Poly_export_N"/>
</dbReference>
<feature type="domain" description="Polysaccharide export protein N-terminal" evidence="16">
    <location>
        <begin position="111"/>
        <end position="196"/>
    </location>
</feature>
<dbReference type="Gene3D" id="3.30.1950.10">
    <property type="entry name" value="wza like domain"/>
    <property type="match status" value="1"/>
</dbReference>
<keyword evidence="10" id="KW-0626">Porin</keyword>
<evidence type="ECO:0000256" key="1">
    <source>
        <dbReference type="ARBA" id="ARBA00004571"/>
    </source>
</evidence>
<dbReference type="GO" id="GO:0009279">
    <property type="term" value="C:cell outer membrane"/>
    <property type="evidence" value="ECO:0007669"/>
    <property type="project" value="UniProtKB-SubCell"/>
</dbReference>
<dbReference type="GO" id="GO:0015159">
    <property type="term" value="F:polysaccharide transmembrane transporter activity"/>
    <property type="evidence" value="ECO:0007669"/>
    <property type="project" value="InterPro"/>
</dbReference>
<comment type="subcellular location">
    <subcellularLocation>
        <location evidence="1">Cell outer membrane</location>
        <topology evidence="1">Multi-pass membrane protein</topology>
    </subcellularLocation>
</comment>
<dbReference type="GO" id="GO:0046930">
    <property type="term" value="C:pore complex"/>
    <property type="evidence" value="ECO:0007669"/>
    <property type="project" value="UniProtKB-KW"/>
</dbReference>
<accession>A0AAP2CRK1</accession>